<dbReference type="RefSeq" id="WP_092730341.1">
    <property type="nucleotide sequence ID" value="NZ_FNPC01000001.1"/>
</dbReference>
<protein>
    <submittedName>
        <fullName evidence="1">Molybdopterin synthase subunit MoaE /molybdopterin guanine dinucleotide biosynthesis accessory protein MobB</fullName>
    </submittedName>
</protein>
<dbReference type="Proteomes" id="UP000199079">
    <property type="component" value="Unassembled WGS sequence"/>
</dbReference>
<dbReference type="SUPFAM" id="SSF54690">
    <property type="entry name" value="Molybdopterin synthase subunit MoaE"/>
    <property type="match status" value="1"/>
</dbReference>
<dbReference type="CDD" id="cd00756">
    <property type="entry name" value="MoaE"/>
    <property type="match status" value="1"/>
</dbReference>
<dbReference type="GO" id="GO:0006777">
    <property type="term" value="P:Mo-molybdopterin cofactor biosynthetic process"/>
    <property type="evidence" value="ECO:0007669"/>
    <property type="project" value="InterPro"/>
</dbReference>
<dbReference type="NCBIfam" id="NF011061">
    <property type="entry name" value="PRK14493.1"/>
    <property type="match status" value="1"/>
</dbReference>
<sequence length="267" mass="29006">MQPIAVLGSGADSLATRLTDRIEGRVVRIDRVTDTDLGPTETTADAAVRFTAGGDWNARGADADADLTTLLDRFAPAYDYAVITGETRLRVPTVLVGDDRDAEDVPGDVIATVPEPSAIDVAELLAALEGAEPWITLEELIDRAKADPLAERSGAIASFTGRVRAKDAPDDDRTSQLAFEAYEGVAADRMDAIAAELEERDGVFRVLLHHRTGVIPDGEDIVFVVVLAGHREEAFRTVADGIDRLKEEVPIFKKETTESEQFWVHQR</sequence>
<accession>A0A1H3E2U2</accession>
<dbReference type="EMBL" id="FNPC01000001">
    <property type="protein sequence ID" value="SDX72229.1"/>
    <property type="molecule type" value="Genomic_DNA"/>
</dbReference>
<name>A0A1H3E2U2_9EURY</name>
<organism evidence="1 2">
    <name type="scientific">Halopenitus persicus</name>
    <dbReference type="NCBI Taxonomy" id="1048396"/>
    <lineage>
        <taxon>Archaea</taxon>
        <taxon>Methanobacteriati</taxon>
        <taxon>Methanobacteriota</taxon>
        <taxon>Stenosarchaea group</taxon>
        <taxon>Halobacteria</taxon>
        <taxon>Halobacteriales</taxon>
        <taxon>Haloferacaceae</taxon>
        <taxon>Halopenitus</taxon>
    </lineage>
</organism>
<dbReference type="InterPro" id="IPR036563">
    <property type="entry name" value="MoaE_sf"/>
</dbReference>
<dbReference type="Gene3D" id="3.90.1170.40">
    <property type="entry name" value="Molybdopterin biosynthesis MoaE subunit"/>
    <property type="match status" value="1"/>
</dbReference>
<evidence type="ECO:0000313" key="2">
    <source>
        <dbReference type="Proteomes" id="UP000199079"/>
    </source>
</evidence>
<proteinExistence type="predicted"/>
<gene>
    <name evidence="1" type="ORF">SAMN05216564_101234</name>
</gene>
<evidence type="ECO:0000313" key="1">
    <source>
        <dbReference type="EMBL" id="SDX72229.1"/>
    </source>
</evidence>
<dbReference type="InterPro" id="IPR003448">
    <property type="entry name" value="Mopterin_biosynth_MoaE"/>
</dbReference>
<reference evidence="2" key="1">
    <citation type="submission" date="2016-10" db="EMBL/GenBank/DDBJ databases">
        <authorList>
            <person name="Varghese N."/>
            <person name="Submissions S."/>
        </authorList>
    </citation>
    <scope>NUCLEOTIDE SEQUENCE [LARGE SCALE GENOMIC DNA]</scope>
    <source>
        <strain evidence="2">DC30,IBRC 10041,KCTC 4046</strain>
    </source>
</reference>
<dbReference type="OrthoDB" id="45235at2157"/>
<dbReference type="PANTHER" id="PTHR23404">
    <property type="entry name" value="MOLYBDOPTERIN SYNTHASE RELATED"/>
    <property type="match status" value="1"/>
</dbReference>
<keyword evidence="2" id="KW-1185">Reference proteome</keyword>
<dbReference type="Pfam" id="PF02391">
    <property type="entry name" value="MoaE"/>
    <property type="match status" value="1"/>
</dbReference>
<dbReference type="AlphaFoldDB" id="A0A1H3E2U2"/>